<keyword evidence="2" id="KW-1185">Reference proteome</keyword>
<accession>A0ACC1JJQ0</accession>
<proteinExistence type="predicted"/>
<evidence type="ECO:0000313" key="2">
    <source>
        <dbReference type="Proteomes" id="UP001140234"/>
    </source>
</evidence>
<feature type="non-terminal residue" evidence="1">
    <location>
        <position position="376"/>
    </location>
</feature>
<dbReference type="EMBL" id="JANBUJ010003729">
    <property type="protein sequence ID" value="KAJ2759624.1"/>
    <property type="molecule type" value="Genomic_DNA"/>
</dbReference>
<reference evidence="1" key="1">
    <citation type="submission" date="2022-07" db="EMBL/GenBank/DDBJ databases">
        <title>Phylogenomic reconstructions and comparative analyses of Kickxellomycotina fungi.</title>
        <authorList>
            <person name="Reynolds N.K."/>
            <person name="Stajich J.E."/>
            <person name="Barry K."/>
            <person name="Grigoriev I.V."/>
            <person name="Crous P."/>
            <person name="Smith M.E."/>
        </authorList>
    </citation>
    <scope>NUCLEOTIDE SEQUENCE</scope>
    <source>
        <strain evidence="1">CBS 109366</strain>
    </source>
</reference>
<dbReference type="EC" id="1.14.19.1" evidence="1"/>
<name>A0ACC1JJQ0_9FUNG</name>
<comment type="caution">
    <text evidence="1">The sequence shown here is derived from an EMBL/GenBank/DDBJ whole genome shotgun (WGS) entry which is preliminary data.</text>
</comment>
<dbReference type="Proteomes" id="UP001140234">
    <property type="component" value="Unassembled WGS sequence"/>
</dbReference>
<sequence>MAPGVLAYYLPTWAGIKSYLSEIFPSELMPVGEAPEKSAVESNDDTIKKPVYTMKKVERVAGKSFHSRWYWPFALGILTAEVVAVFAIIFVKLQRNTGIFVVLYGVLSGLCITAGYHRLWAHRAYKASKPLELFLAVFGASSIQGSIIWWVQNHRLHHRYTDTERDPYNIKRGFWYAHHGWILFRRKEEDLGYADMTDLHANKIVVWQYKYYFYICGFTSLVLPTVICGCLFGDWVGGFFWGGVARLVGVQQVTFCVNSVAHTFGTQPYSDEQTPRDNWLTGIITLGEGYHNFHHAFPNDYRNGVRWYDIDLTKWVLWLLEQTHLAFALKRFPRNEIMKGRAAMKLKNAEKYAKRVNYGTPIEELAMFTESEFVAE</sequence>
<keyword evidence="1" id="KW-0560">Oxidoreductase</keyword>
<organism evidence="1 2">
    <name type="scientific">Coemansia nantahalensis</name>
    <dbReference type="NCBI Taxonomy" id="2789366"/>
    <lineage>
        <taxon>Eukaryota</taxon>
        <taxon>Fungi</taxon>
        <taxon>Fungi incertae sedis</taxon>
        <taxon>Zoopagomycota</taxon>
        <taxon>Kickxellomycotina</taxon>
        <taxon>Kickxellomycetes</taxon>
        <taxon>Kickxellales</taxon>
        <taxon>Kickxellaceae</taxon>
        <taxon>Coemansia</taxon>
    </lineage>
</organism>
<protein>
    <submittedName>
        <fullName evidence="1">Stearoyl-CoA 9-desaturase</fullName>
        <ecNumber evidence="1">1.14.19.1</ecNumber>
    </submittedName>
</protein>
<gene>
    <name evidence="1" type="primary">OLE1</name>
    <name evidence="1" type="ORF">IWQ57_006507</name>
</gene>
<evidence type="ECO:0000313" key="1">
    <source>
        <dbReference type="EMBL" id="KAJ2759624.1"/>
    </source>
</evidence>